<keyword evidence="2" id="KW-1185">Reference proteome</keyword>
<sequence>MESQYQQNIEGTVDVPLMTEFHDSNALTRPVELPSKYVQTHDGRRQLSSSLPSSSPWSFSVVLATPRTPAHTWTVLTSTPTHSVAFPGSSMAEYCPPPLSFGQYVTPWFQLLYTDGSSTGIQCT</sequence>
<dbReference type="Proteomes" id="UP000054217">
    <property type="component" value="Unassembled WGS sequence"/>
</dbReference>
<evidence type="ECO:0000313" key="2">
    <source>
        <dbReference type="Proteomes" id="UP000054217"/>
    </source>
</evidence>
<reference evidence="2" key="2">
    <citation type="submission" date="2015-01" db="EMBL/GenBank/DDBJ databases">
        <title>Evolutionary Origins and Diversification of the Mycorrhizal Mutualists.</title>
        <authorList>
            <consortium name="DOE Joint Genome Institute"/>
            <consortium name="Mycorrhizal Genomics Consortium"/>
            <person name="Kohler A."/>
            <person name="Kuo A."/>
            <person name="Nagy L.G."/>
            <person name="Floudas D."/>
            <person name="Copeland A."/>
            <person name="Barry K.W."/>
            <person name="Cichocki N."/>
            <person name="Veneault-Fourrey C."/>
            <person name="LaButti K."/>
            <person name="Lindquist E.A."/>
            <person name="Lipzen A."/>
            <person name="Lundell T."/>
            <person name="Morin E."/>
            <person name="Murat C."/>
            <person name="Riley R."/>
            <person name="Ohm R."/>
            <person name="Sun H."/>
            <person name="Tunlid A."/>
            <person name="Henrissat B."/>
            <person name="Grigoriev I.V."/>
            <person name="Hibbett D.S."/>
            <person name="Martin F."/>
        </authorList>
    </citation>
    <scope>NUCLEOTIDE SEQUENCE [LARGE SCALE GENOMIC DNA]</scope>
    <source>
        <strain evidence="2">Marx 270</strain>
    </source>
</reference>
<organism evidence="1 2">
    <name type="scientific">Pisolithus tinctorius Marx 270</name>
    <dbReference type="NCBI Taxonomy" id="870435"/>
    <lineage>
        <taxon>Eukaryota</taxon>
        <taxon>Fungi</taxon>
        <taxon>Dikarya</taxon>
        <taxon>Basidiomycota</taxon>
        <taxon>Agaricomycotina</taxon>
        <taxon>Agaricomycetes</taxon>
        <taxon>Agaricomycetidae</taxon>
        <taxon>Boletales</taxon>
        <taxon>Sclerodermatineae</taxon>
        <taxon>Pisolithaceae</taxon>
        <taxon>Pisolithus</taxon>
    </lineage>
</organism>
<dbReference type="EMBL" id="KN831954">
    <property type="protein sequence ID" value="KIO09686.1"/>
    <property type="molecule type" value="Genomic_DNA"/>
</dbReference>
<name>A0A0C3PLQ7_PISTI</name>
<protein>
    <submittedName>
        <fullName evidence="1">Uncharacterized protein</fullName>
    </submittedName>
</protein>
<gene>
    <name evidence="1" type="ORF">M404DRAFT_22143</name>
</gene>
<dbReference type="InParanoid" id="A0A0C3PLQ7"/>
<evidence type="ECO:0000313" key="1">
    <source>
        <dbReference type="EMBL" id="KIO09686.1"/>
    </source>
</evidence>
<dbReference type="AlphaFoldDB" id="A0A0C3PLQ7"/>
<reference evidence="1 2" key="1">
    <citation type="submission" date="2014-04" db="EMBL/GenBank/DDBJ databases">
        <authorList>
            <consortium name="DOE Joint Genome Institute"/>
            <person name="Kuo A."/>
            <person name="Kohler A."/>
            <person name="Costa M.D."/>
            <person name="Nagy L.G."/>
            <person name="Floudas D."/>
            <person name="Copeland A."/>
            <person name="Barry K.W."/>
            <person name="Cichocki N."/>
            <person name="Veneault-Fourrey C."/>
            <person name="LaButti K."/>
            <person name="Lindquist E.A."/>
            <person name="Lipzen A."/>
            <person name="Lundell T."/>
            <person name="Morin E."/>
            <person name="Murat C."/>
            <person name="Sun H."/>
            <person name="Tunlid A."/>
            <person name="Henrissat B."/>
            <person name="Grigoriev I.V."/>
            <person name="Hibbett D.S."/>
            <person name="Martin F."/>
            <person name="Nordberg H.P."/>
            <person name="Cantor M.N."/>
            <person name="Hua S.X."/>
        </authorList>
    </citation>
    <scope>NUCLEOTIDE SEQUENCE [LARGE SCALE GENOMIC DNA]</scope>
    <source>
        <strain evidence="1 2">Marx 270</strain>
    </source>
</reference>
<dbReference type="HOGENOM" id="CLU_2004834_0_0_1"/>
<proteinExistence type="predicted"/>
<accession>A0A0C3PLQ7</accession>